<name>A0A6J2TNZ6_DROLE</name>
<gene>
    <name evidence="3" type="primary">LOC115626975</name>
</gene>
<evidence type="ECO:0000313" key="2">
    <source>
        <dbReference type="Proteomes" id="UP000504634"/>
    </source>
</evidence>
<proteinExistence type="predicted"/>
<feature type="domain" description="FHA" evidence="1">
    <location>
        <begin position="20"/>
        <end position="72"/>
    </location>
</feature>
<keyword evidence="2" id="KW-1185">Reference proteome</keyword>
<dbReference type="InterPro" id="IPR000253">
    <property type="entry name" value="FHA_dom"/>
</dbReference>
<protein>
    <submittedName>
        <fullName evidence="3">Uncharacterized protein LOC115626975</fullName>
    </submittedName>
</protein>
<dbReference type="OrthoDB" id="7806142at2759"/>
<dbReference type="SUPFAM" id="SSF49879">
    <property type="entry name" value="SMAD/FHA domain"/>
    <property type="match status" value="1"/>
</dbReference>
<dbReference type="Gene3D" id="2.60.200.20">
    <property type="match status" value="1"/>
</dbReference>
<reference evidence="3" key="1">
    <citation type="submission" date="2025-08" db="UniProtKB">
        <authorList>
            <consortium name="RefSeq"/>
        </authorList>
    </citation>
    <scope>IDENTIFICATION</scope>
    <source>
        <strain evidence="3">11010-0011.00</strain>
        <tissue evidence="3">Whole body</tissue>
    </source>
</reference>
<evidence type="ECO:0000313" key="3">
    <source>
        <dbReference type="RefSeq" id="XP_030378351.1"/>
    </source>
</evidence>
<dbReference type="Proteomes" id="UP000504634">
    <property type="component" value="Unplaced"/>
</dbReference>
<dbReference type="InterPro" id="IPR040513">
    <property type="entry name" value="MU2_FHA"/>
</dbReference>
<dbReference type="AlphaFoldDB" id="A0A6J2TNZ6"/>
<dbReference type="GeneID" id="115626975"/>
<evidence type="ECO:0000259" key="1">
    <source>
        <dbReference type="PROSITE" id="PS50006"/>
    </source>
</evidence>
<dbReference type="CDD" id="cd00060">
    <property type="entry name" value="FHA"/>
    <property type="match status" value="1"/>
</dbReference>
<dbReference type="RefSeq" id="XP_030378351.1">
    <property type="nucleotide sequence ID" value="XM_030522491.1"/>
</dbReference>
<dbReference type="InterPro" id="IPR008984">
    <property type="entry name" value="SMAD_FHA_dom_sf"/>
</dbReference>
<accession>A0A6J2TNZ6</accession>
<organism evidence="2 3">
    <name type="scientific">Drosophila lebanonensis</name>
    <name type="common">Fruit fly</name>
    <name type="synonym">Scaptodrosophila lebanonensis</name>
    <dbReference type="NCBI Taxonomy" id="7225"/>
    <lineage>
        <taxon>Eukaryota</taxon>
        <taxon>Metazoa</taxon>
        <taxon>Ecdysozoa</taxon>
        <taxon>Arthropoda</taxon>
        <taxon>Hexapoda</taxon>
        <taxon>Insecta</taxon>
        <taxon>Pterygota</taxon>
        <taxon>Neoptera</taxon>
        <taxon>Endopterygota</taxon>
        <taxon>Diptera</taxon>
        <taxon>Brachycera</taxon>
        <taxon>Muscomorpha</taxon>
        <taxon>Ephydroidea</taxon>
        <taxon>Drosophilidae</taxon>
        <taxon>Scaptodrosophila</taxon>
    </lineage>
</organism>
<dbReference type="PROSITE" id="PS50006">
    <property type="entry name" value="FHA_DOMAIN"/>
    <property type="match status" value="1"/>
</dbReference>
<sequence>MASITFAGRPALELREYKAYRIGSDITAKDLDFCIVDKSVAKFHATLTRAGPRLYLVNESRVGNVFVNGMGIGSVTLISIRNVINGVVRLRFGNVEAELRVSPNMTG</sequence>
<dbReference type="Pfam" id="PF18221">
    <property type="entry name" value="MU2_FHA"/>
    <property type="match status" value="1"/>
</dbReference>